<dbReference type="Proteomes" id="UP000694892">
    <property type="component" value="Chromosome 6S"/>
</dbReference>
<protein>
    <submittedName>
        <fullName evidence="1">Uncharacterized protein</fullName>
    </submittedName>
</protein>
<proteinExistence type="predicted"/>
<reference evidence="2" key="1">
    <citation type="journal article" date="2016" name="Nature">
        <title>Genome evolution in the allotetraploid frog Xenopus laevis.</title>
        <authorList>
            <person name="Session A.M."/>
            <person name="Uno Y."/>
            <person name="Kwon T."/>
            <person name="Chapman J.A."/>
            <person name="Toyoda A."/>
            <person name="Takahashi S."/>
            <person name="Fukui A."/>
            <person name="Hikosaka A."/>
            <person name="Suzuki A."/>
            <person name="Kondo M."/>
            <person name="van Heeringen S.J."/>
            <person name="Quigley I."/>
            <person name="Heinz S."/>
            <person name="Ogino H."/>
            <person name="Ochi H."/>
            <person name="Hellsten U."/>
            <person name="Lyons J.B."/>
            <person name="Simakov O."/>
            <person name="Putnam N."/>
            <person name="Stites J."/>
            <person name="Kuroki Y."/>
            <person name="Tanaka T."/>
            <person name="Michiue T."/>
            <person name="Watanabe M."/>
            <person name="Bogdanovic O."/>
            <person name="Lister R."/>
            <person name="Georgiou G."/>
            <person name="Paranjpe S.S."/>
            <person name="van Kruijsbergen I."/>
            <person name="Shu S."/>
            <person name="Carlson J."/>
            <person name="Kinoshita T."/>
            <person name="Ohta Y."/>
            <person name="Mawaribuchi S."/>
            <person name="Jenkins J."/>
            <person name="Grimwood J."/>
            <person name="Schmutz J."/>
            <person name="Mitros T."/>
            <person name="Mozaffari S.V."/>
            <person name="Suzuki Y."/>
            <person name="Haramoto Y."/>
            <person name="Yamamoto T.S."/>
            <person name="Takagi C."/>
            <person name="Heald R."/>
            <person name="Miller K."/>
            <person name="Haudenschild C."/>
            <person name="Kitzman J."/>
            <person name="Nakayama T."/>
            <person name="Izutsu Y."/>
            <person name="Robert J."/>
            <person name="Fortriede J."/>
            <person name="Burns K."/>
            <person name="Lotay V."/>
            <person name="Karimi K."/>
            <person name="Yasuoka Y."/>
            <person name="Dichmann D.S."/>
            <person name="Flajnik M.F."/>
            <person name="Houston D.W."/>
            <person name="Shendure J."/>
            <person name="DuPasquier L."/>
            <person name="Vize P.D."/>
            <person name="Zorn A.M."/>
            <person name="Ito M."/>
            <person name="Marcotte E.M."/>
            <person name="Wallingford J.B."/>
            <person name="Ito Y."/>
            <person name="Asashima M."/>
            <person name="Ueno N."/>
            <person name="Matsuda Y."/>
            <person name="Veenstra G.J."/>
            <person name="Fujiyama A."/>
            <person name="Harland R.M."/>
            <person name="Taira M."/>
            <person name="Rokhsar D.S."/>
        </authorList>
    </citation>
    <scope>NUCLEOTIDE SEQUENCE [LARGE SCALE GENOMIC DNA]</scope>
    <source>
        <strain evidence="2">J</strain>
    </source>
</reference>
<dbReference type="EMBL" id="CM004477">
    <property type="protein sequence ID" value="OCT74775.1"/>
    <property type="molecule type" value="Genomic_DNA"/>
</dbReference>
<evidence type="ECO:0000313" key="2">
    <source>
        <dbReference type="Proteomes" id="UP000694892"/>
    </source>
</evidence>
<name>A0A974CL91_XENLA</name>
<organism evidence="1 2">
    <name type="scientific">Xenopus laevis</name>
    <name type="common">African clawed frog</name>
    <dbReference type="NCBI Taxonomy" id="8355"/>
    <lineage>
        <taxon>Eukaryota</taxon>
        <taxon>Metazoa</taxon>
        <taxon>Chordata</taxon>
        <taxon>Craniata</taxon>
        <taxon>Vertebrata</taxon>
        <taxon>Euteleostomi</taxon>
        <taxon>Amphibia</taxon>
        <taxon>Batrachia</taxon>
        <taxon>Anura</taxon>
        <taxon>Pipoidea</taxon>
        <taxon>Pipidae</taxon>
        <taxon>Xenopodinae</taxon>
        <taxon>Xenopus</taxon>
        <taxon>Xenopus</taxon>
    </lineage>
</organism>
<evidence type="ECO:0000313" key="1">
    <source>
        <dbReference type="EMBL" id="OCT74775.1"/>
    </source>
</evidence>
<dbReference type="AlphaFoldDB" id="A0A974CL91"/>
<sequence>MAAAILNRELLELFTQVCQWLELKLTLVGERANCHRHWRRHTRDPKLCDFFCTWHRSDCWNVNCALTVAGKDQIPREQRNEWILGQFRCVEHYQMKHVELLLIY</sequence>
<accession>A0A974CL91</accession>
<gene>
    <name evidence="1" type="ORF">XELAEV_18033764mg</name>
</gene>